<dbReference type="Proteomes" id="UP000001611">
    <property type="component" value="Chromosome 4"/>
</dbReference>
<dbReference type="InterPro" id="IPR052895">
    <property type="entry name" value="HetReg/Transcr_Mod"/>
</dbReference>
<dbReference type="OMA" id="PAWHINP"/>
<dbReference type="EMBL" id="DS572705">
    <property type="protein sequence ID" value="EGY14588.1"/>
    <property type="molecule type" value="Genomic_DNA"/>
</dbReference>
<proteinExistence type="predicted"/>
<gene>
    <name evidence="3" type="ORF">VDAG_05752</name>
</gene>
<dbReference type="AlphaFoldDB" id="G2X6H0"/>
<feature type="region of interest" description="Disordered" evidence="1">
    <location>
        <begin position="20"/>
        <end position="45"/>
    </location>
</feature>
<dbReference type="RefSeq" id="XP_009653444.1">
    <property type="nucleotide sequence ID" value="XM_009655149.1"/>
</dbReference>
<dbReference type="HOGENOM" id="CLU_004184_7_5_1"/>
<keyword evidence="4" id="KW-1185">Reference proteome</keyword>
<dbReference type="InterPro" id="IPR010730">
    <property type="entry name" value="HET"/>
</dbReference>
<name>G2X6H0_VERDV</name>
<feature type="domain" description="Heterokaryon incompatibility" evidence="2">
    <location>
        <begin position="105"/>
        <end position="257"/>
    </location>
</feature>
<evidence type="ECO:0000259" key="2">
    <source>
        <dbReference type="Pfam" id="PF06985"/>
    </source>
</evidence>
<dbReference type="PANTHER" id="PTHR24148">
    <property type="entry name" value="ANKYRIN REPEAT DOMAIN-CONTAINING PROTEIN 39 HOMOLOG-RELATED"/>
    <property type="match status" value="1"/>
</dbReference>
<dbReference type="Pfam" id="PF06985">
    <property type="entry name" value="HET"/>
    <property type="match status" value="1"/>
</dbReference>
<dbReference type="OrthoDB" id="2504919at2759"/>
<dbReference type="Pfam" id="PF26639">
    <property type="entry name" value="Het-6_barrel"/>
    <property type="match status" value="1"/>
</dbReference>
<protein>
    <recommendedName>
        <fullName evidence="2">Heterokaryon incompatibility domain-containing protein</fullName>
    </recommendedName>
</protein>
<accession>G2X6H0</accession>
<organism evidence="3 4">
    <name type="scientific">Verticillium dahliae (strain VdLs.17 / ATCC MYA-4575 / FGSC 10137)</name>
    <name type="common">Verticillium wilt</name>
    <dbReference type="NCBI Taxonomy" id="498257"/>
    <lineage>
        <taxon>Eukaryota</taxon>
        <taxon>Fungi</taxon>
        <taxon>Dikarya</taxon>
        <taxon>Ascomycota</taxon>
        <taxon>Pezizomycotina</taxon>
        <taxon>Sordariomycetes</taxon>
        <taxon>Hypocreomycetidae</taxon>
        <taxon>Glomerellales</taxon>
        <taxon>Plectosphaerellaceae</taxon>
        <taxon>Verticillium</taxon>
    </lineage>
</organism>
<evidence type="ECO:0000313" key="4">
    <source>
        <dbReference type="Proteomes" id="UP000001611"/>
    </source>
</evidence>
<dbReference type="eggNOG" id="ENOG502RX07">
    <property type="taxonomic scope" value="Eukaryota"/>
</dbReference>
<dbReference type="PANTHER" id="PTHR24148:SF64">
    <property type="entry name" value="HETEROKARYON INCOMPATIBILITY DOMAIN-CONTAINING PROTEIN"/>
    <property type="match status" value="1"/>
</dbReference>
<evidence type="ECO:0000256" key="1">
    <source>
        <dbReference type="SAM" id="MobiDB-lite"/>
    </source>
</evidence>
<dbReference type="InParanoid" id="G2X6H0"/>
<reference evidence="3 4" key="1">
    <citation type="submission" date="2008-03" db="EMBL/GenBank/DDBJ databases">
        <title>The Genome Sequence of Verticillium dahliae VdLs.17.</title>
        <authorList>
            <consortium name="The Broad Institute Genome Sequencing Platform"/>
            <person name="Ma L.-J.J."/>
            <person name="Klosterman S.J."/>
            <person name="Subbarao K."/>
            <person name="Dobinson K."/>
            <person name="Veronese P."/>
            <person name="Kang S."/>
            <person name="Gold S.E."/>
            <person name="Young S."/>
            <person name="Jaffe D."/>
            <person name="Gnerre S."/>
            <person name="Berlin A."/>
            <person name="Heiman D."/>
            <person name="Hepburn T."/>
            <person name="Sykes S."/>
            <person name="Alvarado L."/>
            <person name="Kodira C.D."/>
            <person name="Lander E."/>
            <person name="Galagan J."/>
            <person name="Nusbaum C."/>
            <person name="Birren B."/>
        </authorList>
    </citation>
    <scope>NUCLEOTIDE SEQUENCE [LARGE SCALE GENOMIC DNA]</scope>
    <source>
        <strain evidence="4">VdLs.17 / ATCC MYA-4575 / FGSC 10137</strain>
    </source>
</reference>
<dbReference type="KEGG" id="vda:VDAG_05752"/>
<dbReference type="GeneID" id="20707215"/>
<sequence>MQPANKRFAQQGFRDGALFRANSKSSPQSAAGVAGLRSGMPSASAPMAPALTEAPGTRGIPDIYEHHPLPNKFHTRMVILHPGTGQDELSCHLVVARPSPKTQKYIALSYVWGNPRKVVKMTCDGQPISITANLADALLALRHPQHSQRIWADAISINQADEAEKSQQVKRMGVVYSTAEHVVIWVGHDVDLIAEDCFAVIRDTNHYLGGELTRCGDTTDIPTLVRPYPIISDRKRWDKVRQLLAQPWFRRVWVIQEAGLARSCTMRWGEHEIEFAHVVELALWHVLREDFAEVAGPLNALRLTDVFRDIHLNYDNKETWRTSLPLLRAEVGLSSNKPQIFLDILLAASGLLASDPRDYIFAFLSNSHALYPEGKLLLDPDYSKDLSDIFYETACAVLRHPKEAPFLLSRVKHLSDESLTDHKFPSWLPRWDKVIDFTISRPKFWYSAGGSEDFAPVVHLDRSLSTRGVIFDKIVYTSRNITRNNVLKDPADWDEEFRTARKPFIDVLWEETLVAAKPVSVSAFESDFAWTLVRGYPATPGKISEAQQMDEFAAYRHLVRQACGSDALKDNFEVGPGDARFPRNFLHRLNYCDKLRVAFTNSGRLGLVPHVSHPDDICCIMPGVPVPMILRPRKDGMFTFVGESYVQGAMAGEVLQDVARGKLRMETITLL</sequence>
<dbReference type="STRING" id="498257.G2X6H0"/>
<evidence type="ECO:0000313" key="3">
    <source>
        <dbReference type="EMBL" id="EGY14588.1"/>
    </source>
</evidence>